<dbReference type="AlphaFoldDB" id="A0A3G5BIC8"/>
<dbReference type="EMBL" id="MK075136">
    <property type="protein sequence ID" value="AYV99539.1"/>
    <property type="molecule type" value="mRNA"/>
</dbReference>
<proteinExistence type="evidence at transcript level"/>
<feature type="signal peptide" evidence="1">
    <location>
        <begin position="1"/>
        <end position="20"/>
    </location>
</feature>
<dbReference type="Gene3D" id="3.30.60.30">
    <property type="match status" value="1"/>
</dbReference>
<protein>
    <submittedName>
        <fullName evidence="2">Venom polypeptide</fullName>
    </submittedName>
</protein>
<evidence type="ECO:0000313" key="2">
    <source>
        <dbReference type="EMBL" id="AYV99539.1"/>
    </source>
</evidence>
<reference evidence="2" key="1">
    <citation type="journal article" date="2018" name="Toxins">
        <title>Buzz kill: function and proteomic composition of venom from the giant assassin fly Dolopus genitalis (Diptera: Asilidae).</title>
        <authorList>
            <person name="Walker A.A."/>
            <person name="Dobson J."/>
            <person name="Jin J."/>
            <person name="Robinson S.D."/>
            <person name="Herzig V."/>
            <person name="Vetter I."/>
            <person name="King G.F."/>
            <person name="Fry B.G."/>
        </authorList>
    </citation>
    <scope>NUCLEOTIDE SEQUENCE</scope>
    <source>
        <strain evidence="2">U-Asilidin14-Dg18</strain>
        <tissue evidence="2">Venom/thoracic glands</tissue>
    </source>
</reference>
<evidence type="ECO:0000256" key="1">
    <source>
        <dbReference type="SAM" id="SignalP"/>
    </source>
</evidence>
<name>A0A3G5BIC8_DOLGE</name>
<feature type="chain" id="PRO_5018043643" evidence="1">
    <location>
        <begin position="21"/>
        <end position="75"/>
    </location>
</feature>
<keyword evidence="1" id="KW-0732">Signal</keyword>
<accession>A0A3G5BIC8</accession>
<sequence>MKFLLISFAIVLLVLGSSSAKKADCKSCKVPKIHSPICAAKSDGTKVTLVNKYFLDCANLCGKNLKFIADGKCSK</sequence>
<organism evidence="2">
    <name type="scientific">Dolopus genitalis</name>
    <name type="common">Giant Australian assassin fly</name>
    <name type="synonym">Asilus genitalis</name>
    <dbReference type="NCBI Taxonomy" id="2488630"/>
    <lineage>
        <taxon>Eukaryota</taxon>
        <taxon>Metazoa</taxon>
        <taxon>Ecdysozoa</taxon>
        <taxon>Arthropoda</taxon>
        <taxon>Hexapoda</taxon>
        <taxon>Insecta</taxon>
        <taxon>Pterygota</taxon>
        <taxon>Neoptera</taxon>
        <taxon>Endopterygota</taxon>
        <taxon>Diptera</taxon>
        <taxon>Brachycera</taxon>
        <taxon>Muscomorpha</taxon>
        <taxon>Asiloidea</taxon>
        <taxon>Asilidae</taxon>
        <taxon>Asilinae</taxon>
        <taxon>Dolopus</taxon>
    </lineage>
</organism>